<comment type="caution">
    <text evidence="1">The sequence shown here is derived from an EMBL/GenBank/DDBJ whole genome shotgun (WGS) entry which is preliminary data.</text>
</comment>
<reference evidence="1 2" key="1">
    <citation type="submission" date="2019-03" db="EMBL/GenBank/DDBJ databases">
        <title>Single cell metagenomics reveals metabolic interactions within the superorganism composed of flagellate Streblomastix strix and complex community of Bacteroidetes bacteria on its surface.</title>
        <authorList>
            <person name="Treitli S.C."/>
            <person name="Kolisko M."/>
            <person name="Husnik F."/>
            <person name="Keeling P."/>
            <person name="Hampl V."/>
        </authorList>
    </citation>
    <scope>NUCLEOTIDE SEQUENCE [LARGE SCALE GENOMIC DNA]</scope>
    <source>
        <strain evidence="1">ST1C</strain>
    </source>
</reference>
<dbReference type="Proteomes" id="UP000324800">
    <property type="component" value="Unassembled WGS sequence"/>
</dbReference>
<evidence type="ECO:0000313" key="2">
    <source>
        <dbReference type="Proteomes" id="UP000324800"/>
    </source>
</evidence>
<organism evidence="1 2">
    <name type="scientific">Streblomastix strix</name>
    <dbReference type="NCBI Taxonomy" id="222440"/>
    <lineage>
        <taxon>Eukaryota</taxon>
        <taxon>Metamonada</taxon>
        <taxon>Preaxostyla</taxon>
        <taxon>Oxymonadida</taxon>
        <taxon>Streblomastigidae</taxon>
        <taxon>Streblomastix</taxon>
    </lineage>
</organism>
<protein>
    <submittedName>
        <fullName evidence="1">Uncharacterized protein</fullName>
    </submittedName>
</protein>
<proteinExistence type="predicted"/>
<gene>
    <name evidence="1" type="ORF">EZS28_015014</name>
</gene>
<dbReference type="AlphaFoldDB" id="A0A5J4W4E1"/>
<sequence length="317" mass="36403">MIESKLKEEEYLLHHPIDLNHESKWSKYGLSTLEVLVAAFGCYAQHSEKFNQEIAKRDGVNIGLRYLKHSSIQIRISASLLFSLTTHQTIGSEFRKNNDCLSILNEAINNPTLKLISFDHSINISPGKRLPYLHSGMLIETGLCMNCDIQHSTNPTDDNIDQEYSALPIIFDSFHHQNTDNNHCCSVLSIALLLLRLREFIKEEEEEKAQKILENGQSDAQIECKKFGQMISFDSFLLLMKSYGALEDVHYEINKVDKYDNVVENDSSEQALKRFLEDIEEDGLFENLQSLSFQELQVGKEAAGYIHREILNRFTRN</sequence>
<name>A0A5J4W4E1_9EUKA</name>
<evidence type="ECO:0000313" key="1">
    <source>
        <dbReference type="EMBL" id="KAA6389456.1"/>
    </source>
</evidence>
<accession>A0A5J4W4E1</accession>
<dbReference type="EMBL" id="SNRW01003580">
    <property type="protein sequence ID" value="KAA6389456.1"/>
    <property type="molecule type" value="Genomic_DNA"/>
</dbReference>